<keyword evidence="1" id="KW-0285">Flavoprotein</keyword>
<dbReference type="AlphaFoldDB" id="A0A1E5Q8A8"/>
<dbReference type="PANTHER" id="PTHR11748:SF103">
    <property type="entry name" value="GLYCOLATE OXIDASE SUBUNIT GLCE"/>
    <property type="match status" value="1"/>
</dbReference>
<reference evidence="5" key="1">
    <citation type="submission" date="2016-07" db="EMBL/GenBank/DDBJ databases">
        <authorList>
            <person name="Florea S."/>
            <person name="Webb J.S."/>
            <person name="Jaromczyk J."/>
            <person name="Schardl C.L."/>
        </authorList>
    </citation>
    <scope>NUCLEOTIDE SEQUENCE [LARGE SCALE GENOMIC DNA]</scope>
    <source>
        <strain evidence="5">MV-1</strain>
    </source>
</reference>
<evidence type="ECO:0000313" key="5">
    <source>
        <dbReference type="Proteomes" id="UP000095347"/>
    </source>
</evidence>
<dbReference type="PANTHER" id="PTHR11748">
    <property type="entry name" value="D-LACTATE DEHYDROGENASE"/>
    <property type="match status" value="1"/>
</dbReference>
<proteinExistence type="predicted"/>
<name>A0A1E5Q8A8_9PROT</name>
<accession>A0A1E5Q8A8</accession>
<organism evidence="4 5">
    <name type="scientific">Magnetovibrio blakemorei</name>
    <dbReference type="NCBI Taxonomy" id="28181"/>
    <lineage>
        <taxon>Bacteria</taxon>
        <taxon>Pseudomonadati</taxon>
        <taxon>Pseudomonadota</taxon>
        <taxon>Alphaproteobacteria</taxon>
        <taxon>Rhodospirillales</taxon>
        <taxon>Magnetovibrionaceae</taxon>
        <taxon>Magnetovibrio</taxon>
    </lineage>
</organism>
<keyword evidence="2" id="KW-0274">FAD</keyword>
<dbReference type="EMBL" id="MCGG01000021">
    <property type="protein sequence ID" value="OEJ67502.1"/>
    <property type="molecule type" value="Genomic_DNA"/>
</dbReference>
<dbReference type="InterPro" id="IPR016169">
    <property type="entry name" value="FAD-bd_PCMH_sub2"/>
</dbReference>
<dbReference type="GO" id="GO:0003824">
    <property type="term" value="F:catalytic activity"/>
    <property type="evidence" value="ECO:0007669"/>
    <property type="project" value="InterPro"/>
</dbReference>
<evidence type="ECO:0000313" key="4">
    <source>
        <dbReference type="EMBL" id="OEJ67502.1"/>
    </source>
</evidence>
<dbReference type="GO" id="GO:0071949">
    <property type="term" value="F:FAD binding"/>
    <property type="evidence" value="ECO:0007669"/>
    <property type="project" value="InterPro"/>
</dbReference>
<dbReference type="PROSITE" id="PS51387">
    <property type="entry name" value="FAD_PCMH"/>
    <property type="match status" value="1"/>
</dbReference>
<comment type="caution">
    <text evidence="4">The sequence shown here is derived from an EMBL/GenBank/DDBJ whole genome shotgun (WGS) entry which is preliminary data.</text>
</comment>
<dbReference type="InterPro" id="IPR006094">
    <property type="entry name" value="Oxid_FAD_bind_N"/>
</dbReference>
<feature type="domain" description="FAD-binding PCMH-type" evidence="3">
    <location>
        <begin position="1"/>
        <end position="182"/>
    </location>
</feature>
<dbReference type="Gene3D" id="3.30.465.10">
    <property type="match status" value="1"/>
</dbReference>
<protein>
    <recommendedName>
        <fullName evidence="3">FAD-binding PCMH-type domain-containing protein</fullName>
    </recommendedName>
</protein>
<dbReference type="Pfam" id="PF01565">
    <property type="entry name" value="FAD_binding_4"/>
    <property type="match status" value="1"/>
</dbReference>
<dbReference type="SUPFAM" id="SSF55103">
    <property type="entry name" value="FAD-linked oxidases, C-terminal domain"/>
    <property type="match status" value="1"/>
</dbReference>
<sequence>MRELIKAHTSDDVLDAVQWALSDTPKTLEVTGLGSKQGLGTRSQTDGVLDLSGLSGIQLYEPEELVMSARAGTPVGEIQAALDEANQMMAFEPWAPQGLYGTNDGTIGGLFAAAQAGPRRPLAGAARDHLLGFHAVSGRGEAFKSGGRVVKNVTGFDLSKLMAGSMGTLAVLTDVAFKVLPKAEKSRTILLLGAVDFGQAMRTAQNSPYEVSGVAHLPFAIAQRSEVSYVSRAGTSVTAVRVEGPGPSVEARCQALKTLLSPFGAVEELHTTNTETLWREIRDVHFFAGDQPLWRLSVPPTSGPDIAKSLSGEHFFDWAGGLIWLASDTQQDVRQRLDGGHATLMRGSQDVPVFQPPADGVAALMGRVKDAFDPHAILNPNRL</sequence>
<dbReference type="InterPro" id="IPR036318">
    <property type="entry name" value="FAD-bd_PCMH-like_sf"/>
</dbReference>
<dbReference type="STRING" id="28181.BEN30_08660"/>
<dbReference type="InterPro" id="IPR016164">
    <property type="entry name" value="FAD-linked_Oxase-like_C"/>
</dbReference>
<dbReference type="Proteomes" id="UP000095347">
    <property type="component" value="Unassembled WGS sequence"/>
</dbReference>
<dbReference type="SUPFAM" id="SSF56176">
    <property type="entry name" value="FAD-binding/transporter-associated domain-like"/>
    <property type="match status" value="1"/>
</dbReference>
<keyword evidence="5" id="KW-1185">Reference proteome</keyword>
<evidence type="ECO:0000256" key="2">
    <source>
        <dbReference type="ARBA" id="ARBA00022827"/>
    </source>
</evidence>
<dbReference type="InterPro" id="IPR016166">
    <property type="entry name" value="FAD-bd_PCMH"/>
</dbReference>
<gene>
    <name evidence="4" type="ORF">BEN30_08660</name>
</gene>
<evidence type="ECO:0000256" key="1">
    <source>
        <dbReference type="ARBA" id="ARBA00022630"/>
    </source>
</evidence>
<dbReference type="RefSeq" id="WP_069957654.1">
    <property type="nucleotide sequence ID" value="NZ_MCGG01000021.1"/>
</dbReference>
<evidence type="ECO:0000259" key="3">
    <source>
        <dbReference type="PROSITE" id="PS51387"/>
    </source>
</evidence>
<dbReference type="OrthoDB" id="9811557at2"/>